<dbReference type="Proteomes" id="UP000305654">
    <property type="component" value="Unassembled WGS sequence"/>
</dbReference>
<feature type="transmembrane region" description="Helical" evidence="2">
    <location>
        <begin position="185"/>
        <end position="204"/>
    </location>
</feature>
<gene>
    <name evidence="3" type="ORF">FE263_06225</name>
</gene>
<keyword evidence="4" id="KW-1185">Reference proteome</keyword>
<feature type="transmembrane region" description="Helical" evidence="2">
    <location>
        <begin position="216"/>
        <end position="242"/>
    </location>
</feature>
<feature type="transmembrane region" description="Helical" evidence="2">
    <location>
        <begin position="365"/>
        <end position="382"/>
    </location>
</feature>
<evidence type="ECO:0000256" key="1">
    <source>
        <dbReference type="SAM" id="MobiDB-lite"/>
    </source>
</evidence>
<comment type="caution">
    <text evidence="3">The sequence shown here is derived from an EMBL/GenBank/DDBJ whole genome shotgun (WGS) entry which is preliminary data.</text>
</comment>
<keyword evidence="2" id="KW-0472">Membrane</keyword>
<evidence type="ECO:0000256" key="2">
    <source>
        <dbReference type="SAM" id="Phobius"/>
    </source>
</evidence>
<feature type="transmembrane region" description="Helical" evidence="2">
    <location>
        <begin position="307"/>
        <end position="323"/>
    </location>
</feature>
<evidence type="ECO:0000313" key="4">
    <source>
        <dbReference type="Proteomes" id="UP000305654"/>
    </source>
</evidence>
<reference evidence="3 4" key="1">
    <citation type="submission" date="2019-05" db="EMBL/GenBank/DDBJ databases">
        <authorList>
            <person name="Pankratov T."/>
            <person name="Grouzdev D."/>
        </authorList>
    </citation>
    <scope>NUCLEOTIDE SEQUENCE [LARGE SCALE GENOMIC DNA]</scope>
    <source>
        <strain evidence="3 4">KEBCLARHB70R</strain>
    </source>
</reference>
<accession>A0A5R9J867</accession>
<feature type="transmembrane region" description="Helical" evidence="2">
    <location>
        <begin position="553"/>
        <end position="574"/>
    </location>
</feature>
<proteinExistence type="predicted"/>
<keyword evidence="2" id="KW-1133">Transmembrane helix</keyword>
<keyword evidence="2" id="KW-0812">Transmembrane</keyword>
<dbReference type="EMBL" id="VCDI01000002">
    <property type="protein sequence ID" value="TLU73033.1"/>
    <property type="molecule type" value="Genomic_DNA"/>
</dbReference>
<evidence type="ECO:0008006" key="5">
    <source>
        <dbReference type="Google" id="ProtNLM"/>
    </source>
</evidence>
<dbReference type="RefSeq" id="WP_138325107.1">
    <property type="nucleotide sequence ID" value="NZ_VCDI01000002.1"/>
</dbReference>
<feature type="transmembrane region" description="Helical" evidence="2">
    <location>
        <begin position="394"/>
        <end position="414"/>
    </location>
</feature>
<sequence>MTAPIVRRAGSPADADGPAVMGSGLPPDRDGRKSTTSRWLHVLGGLLLLAIGALPSLLIGFPLAESGARDQDVALRWLSGFSRALADGVLWPRWLIDDQFGFGSPAFFFYPPLAYLVASILSFLPGMNADMAIRLGMALFAAIGFGLAWRLVHLLGGGRQAPLLAGLYVATPWPAFVDQIARGAFAEYATIAVLPLVGMVLLVPPARTPMRIVATGVAYALLILTHLPVAVLAAAVGLLYLLLTRDPARIGCFLAGMLLAGALAAPLLIPAMTMQGQISARFWKLAGAGAASELLFGGHNYGRAMTVLKYACFAVFSLTLVMLKPWRASGRTLPAIMLGLCLLGTTILTWPAWKYLPLLPLVQLPVRLFAVIPLFWIAALAVQGGIGPGWRRIVVNLLPAAMTLLLTSGVLAAFTTHRDIEFHVLPSDQRVQYALRQPLLNAPEYLPAGADREGRTRIVVGTPMLDRSGWPQDLPRVIDGAGSVIETRTANGFTLHVDCPARCRVLSRQFWFPGWRASGGSLHADPATGLILIDPDVAHGVVTVVRVHTWQELAGFAMSLAAIVACVVMTGISLHPRSRVGQPDAGPQRVV</sequence>
<dbReference type="AlphaFoldDB" id="A0A5R9J867"/>
<organism evidence="3 4">
    <name type="scientific">Lichenicoccus roseus</name>
    <dbReference type="NCBI Taxonomy" id="2683649"/>
    <lineage>
        <taxon>Bacteria</taxon>
        <taxon>Pseudomonadati</taxon>
        <taxon>Pseudomonadota</taxon>
        <taxon>Alphaproteobacteria</taxon>
        <taxon>Acetobacterales</taxon>
        <taxon>Acetobacteraceae</taxon>
        <taxon>Lichenicoccus</taxon>
    </lineage>
</organism>
<feature type="transmembrane region" description="Helical" evidence="2">
    <location>
        <begin position="248"/>
        <end position="270"/>
    </location>
</feature>
<feature type="region of interest" description="Disordered" evidence="1">
    <location>
        <begin position="1"/>
        <end position="32"/>
    </location>
</feature>
<feature type="transmembrane region" description="Helical" evidence="2">
    <location>
        <begin position="131"/>
        <end position="152"/>
    </location>
</feature>
<dbReference type="OrthoDB" id="7889025at2"/>
<evidence type="ECO:0000313" key="3">
    <source>
        <dbReference type="EMBL" id="TLU73033.1"/>
    </source>
</evidence>
<feature type="transmembrane region" description="Helical" evidence="2">
    <location>
        <begin position="107"/>
        <end position="124"/>
    </location>
</feature>
<name>A0A5R9J867_9PROT</name>
<feature type="transmembrane region" description="Helical" evidence="2">
    <location>
        <begin position="335"/>
        <end position="353"/>
    </location>
</feature>
<feature type="transmembrane region" description="Helical" evidence="2">
    <location>
        <begin position="39"/>
        <end position="61"/>
    </location>
</feature>
<protein>
    <recommendedName>
        <fullName evidence="5">Membrane protein 6-pyruvoyl-tetrahydropterin synthase-related domain-containing protein</fullName>
    </recommendedName>
</protein>